<organism evidence="12 13">
    <name type="scientific">Candida glabrata</name>
    <name type="common">Yeast</name>
    <name type="synonym">Torulopsis glabrata</name>
    <dbReference type="NCBI Taxonomy" id="5478"/>
    <lineage>
        <taxon>Eukaryota</taxon>
        <taxon>Fungi</taxon>
        <taxon>Dikarya</taxon>
        <taxon>Ascomycota</taxon>
        <taxon>Saccharomycotina</taxon>
        <taxon>Saccharomycetes</taxon>
        <taxon>Saccharomycetales</taxon>
        <taxon>Saccharomycetaceae</taxon>
        <taxon>Nakaseomyces</taxon>
    </lineage>
</organism>
<evidence type="ECO:0000256" key="5">
    <source>
        <dbReference type="ARBA" id="ARBA00022618"/>
    </source>
</evidence>
<dbReference type="VEuPathDB" id="FungiDB:CAGL0B04675g"/>
<dbReference type="VEuPathDB" id="FungiDB:GWK60_B04521"/>
<dbReference type="InterPro" id="IPR042226">
    <property type="entry name" value="eFR1_2_sf"/>
</dbReference>
<keyword evidence="8" id="KW-0469">Meiosis</keyword>
<dbReference type="OrthoDB" id="10249111at2759"/>
<dbReference type="InterPro" id="IPR038069">
    <property type="entry name" value="Pelota/DOM34_N"/>
</dbReference>
<evidence type="ECO:0000256" key="4">
    <source>
        <dbReference type="ARBA" id="ARBA00022490"/>
    </source>
</evidence>
<accession>A0A0W0CV84</accession>
<dbReference type="GO" id="GO:0070651">
    <property type="term" value="P:nonfunctional rRNA decay"/>
    <property type="evidence" value="ECO:0007669"/>
    <property type="project" value="TreeGrafter"/>
</dbReference>
<dbReference type="Pfam" id="PF03464">
    <property type="entry name" value="eRF1_2"/>
    <property type="match status" value="1"/>
</dbReference>
<name>A0A0W0CV84_CANGB</name>
<dbReference type="EMBL" id="LLZZ01000119">
    <property type="protein sequence ID" value="KTB03472.1"/>
    <property type="molecule type" value="Genomic_DNA"/>
</dbReference>
<dbReference type="Gene3D" id="3.30.420.60">
    <property type="entry name" value="eRF1 domain 2"/>
    <property type="match status" value="1"/>
</dbReference>
<dbReference type="SUPFAM" id="SSF53137">
    <property type="entry name" value="Translational machinery components"/>
    <property type="match status" value="1"/>
</dbReference>
<evidence type="ECO:0000256" key="2">
    <source>
        <dbReference type="ARBA" id="ARBA00004496"/>
    </source>
</evidence>
<keyword evidence="4 10" id="KW-0963">Cytoplasm</keyword>
<dbReference type="Proteomes" id="UP000054886">
    <property type="component" value="Unassembled WGS sequence"/>
</dbReference>
<sequence>MKVVSIDKGKSERGRTVLTIVPEDKEDLFAMYQIIDIGDVVIFKKLYTNKSEDTNKKTVTDLARIKLKILNREFDIKDEYLRYKGISCPDESGTENIDSEVPIGKYISFSIVYNHPITIYKSHFNKYAEQLLAEACEPESQADTAAVVLQEGISHICLLTASSTILKQKVEFSMPKKKNAKDVEKFEAKMEKFYRATYDAIVKQLDFDQIRMVIICSPGFYAKTLLTNIMKYASQDQNDLILKNEAIFVVAHCSTGYLQGISEVLKNPEYASLLEDTKFVKEALIFDDFLEHIETEDDKAWYGKTEIYKAAEMEAIDTLLITSNTLRSDDIAEREKNMDLIEQIKAQNGKVIVFSNFRDSGVELQHIGGFACLLKYPVPDLDDLANDAPPDTLITA</sequence>
<comment type="cofactor">
    <cofactor evidence="1 10">
        <name>a divalent metal cation</name>
        <dbReference type="ChEBI" id="CHEBI:60240"/>
    </cofactor>
</comment>
<dbReference type="FunFam" id="3.30.420.60:FF:000004">
    <property type="entry name" value="Protein DOM34 homolog"/>
    <property type="match status" value="1"/>
</dbReference>
<dbReference type="VEuPathDB" id="FungiDB:B1J91_B04675g"/>
<dbReference type="InterPro" id="IPR005142">
    <property type="entry name" value="eRF1_3"/>
</dbReference>
<evidence type="ECO:0000259" key="11">
    <source>
        <dbReference type="SMART" id="SM01194"/>
    </source>
</evidence>
<evidence type="ECO:0000256" key="7">
    <source>
        <dbReference type="ARBA" id="ARBA00022776"/>
    </source>
</evidence>
<dbReference type="InterPro" id="IPR005140">
    <property type="entry name" value="eRF1_Pelota-like_N"/>
</dbReference>
<evidence type="ECO:0000256" key="1">
    <source>
        <dbReference type="ARBA" id="ARBA00001968"/>
    </source>
</evidence>
<dbReference type="GO" id="GO:1990533">
    <property type="term" value="C:Dom34-Hbs1 complex"/>
    <property type="evidence" value="ECO:0007669"/>
    <property type="project" value="UniProtKB-ARBA"/>
</dbReference>
<dbReference type="SUPFAM" id="SSF55315">
    <property type="entry name" value="L30e-like"/>
    <property type="match status" value="1"/>
</dbReference>
<dbReference type="AlphaFoldDB" id="A0A0W0CV84"/>
<comment type="subcellular location">
    <subcellularLocation>
        <location evidence="2 10">Cytoplasm</location>
    </subcellularLocation>
</comment>
<evidence type="ECO:0000256" key="6">
    <source>
        <dbReference type="ARBA" id="ARBA00022723"/>
    </source>
</evidence>
<dbReference type="SMART" id="SM01194">
    <property type="entry name" value="eRF1_1"/>
    <property type="match status" value="1"/>
</dbReference>
<keyword evidence="6 10" id="KW-0479">Metal-binding</keyword>
<dbReference type="InterPro" id="IPR029064">
    <property type="entry name" value="Ribosomal_eL30-like_sf"/>
</dbReference>
<keyword evidence="9" id="KW-0131">Cell cycle</keyword>
<gene>
    <name evidence="12" type="ORF">AO440_000361</name>
</gene>
<dbReference type="GO" id="GO:0046872">
    <property type="term" value="F:metal ion binding"/>
    <property type="evidence" value="ECO:0007669"/>
    <property type="project" value="UniProtKB-KW"/>
</dbReference>
<dbReference type="Gene3D" id="2.30.30.870">
    <property type="entry name" value="Pelota, domain A"/>
    <property type="match status" value="1"/>
</dbReference>
<evidence type="ECO:0000256" key="8">
    <source>
        <dbReference type="ARBA" id="ARBA00023254"/>
    </source>
</evidence>
<comment type="function">
    <text evidence="10">Component of the Dom34-Hbs1 complex, a complex that recognizes stalled ribosomes and triggers the No-Go Decay (NGD) pathway (PubMed:20890290). In the Dom34-Hbs1 complex, dom34 recognizes ribosomes stalled at the 3' end of an mRNA and engages stalled ribosomes by destabilizing mRNA in the mRNA channel. Following ribosome-binding, the Dom34-Hbs1 complex promotes the disassembly of stalled ribosomes, followed by degradation of damaged mRNAs as part of the NGD pathway.</text>
</comment>
<dbReference type="Pfam" id="PF03465">
    <property type="entry name" value="eRF1_3"/>
    <property type="match status" value="1"/>
</dbReference>
<dbReference type="InterPro" id="IPR005141">
    <property type="entry name" value="eRF1_2"/>
</dbReference>
<dbReference type="VEuPathDB" id="FungiDB:GVI51_B04587"/>
<dbReference type="InterPro" id="IPR058547">
    <property type="entry name" value="Pelota_N"/>
</dbReference>
<protein>
    <recommendedName>
        <fullName evidence="10">Protein DOM34 homolog</fullName>
    </recommendedName>
</protein>
<evidence type="ECO:0000256" key="9">
    <source>
        <dbReference type="ARBA" id="ARBA00023306"/>
    </source>
</evidence>
<dbReference type="FunFam" id="3.30.1330.30:FF:000008">
    <property type="entry name" value="Protein pelota homolog"/>
    <property type="match status" value="1"/>
</dbReference>
<dbReference type="GO" id="GO:0070966">
    <property type="term" value="P:nuclear-transcribed mRNA catabolic process, no-go decay"/>
    <property type="evidence" value="ECO:0007669"/>
    <property type="project" value="InterPro"/>
</dbReference>
<dbReference type="GO" id="GO:0051301">
    <property type="term" value="P:cell division"/>
    <property type="evidence" value="ECO:0007669"/>
    <property type="project" value="UniProtKB-KW"/>
</dbReference>
<keyword evidence="5" id="KW-0132">Cell division</keyword>
<dbReference type="GO" id="GO:0051321">
    <property type="term" value="P:meiotic cell cycle"/>
    <property type="evidence" value="ECO:0007669"/>
    <property type="project" value="UniProtKB-KW"/>
</dbReference>
<dbReference type="Gene3D" id="3.30.1330.30">
    <property type="match status" value="1"/>
</dbReference>
<dbReference type="GO" id="GO:0006412">
    <property type="term" value="P:translation"/>
    <property type="evidence" value="ECO:0007669"/>
    <property type="project" value="UniProtKB-ARBA"/>
</dbReference>
<dbReference type="VEuPathDB" id="FungiDB:GW608_B04521"/>
<evidence type="ECO:0000313" key="12">
    <source>
        <dbReference type="EMBL" id="KTB03472.1"/>
    </source>
</evidence>
<dbReference type="PhylomeDB" id="A0A0W0CV84"/>
<proteinExistence type="inferred from homology"/>
<dbReference type="SUPFAM" id="SSF159065">
    <property type="entry name" value="Dom34/Pelota N-terminal domain-like"/>
    <property type="match status" value="1"/>
</dbReference>
<evidence type="ECO:0000256" key="10">
    <source>
        <dbReference type="RuleBase" id="RU362019"/>
    </source>
</evidence>
<feature type="domain" description="eRF1/Pelota-like N-terminal" evidence="11">
    <location>
        <begin position="1"/>
        <end position="137"/>
    </location>
</feature>
<keyword evidence="7" id="KW-0498">Mitosis</keyword>
<evidence type="ECO:0000313" key="13">
    <source>
        <dbReference type="Proteomes" id="UP000054886"/>
    </source>
</evidence>
<dbReference type="NCBIfam" id="TIGR00111">
    <property type="entry name" value="pelota"/>
    <property type="match status" value="1"/>
</dbReference>
<dbReference type="PANTHER" id="PTHR10853:SF0">
    <property type="entry name" value="PROTEIN PELOTA HOMOLOG"/>
    <property type="match status" value="1"/>
</dbReference>
<dbReference type="InterPro" id="IPR004405">
    <property type="entry name" value="TF_pelota"/>
</dbReference>
<dbReference type="GO" id="GO:0071025">
    <property type="term" value="P:RNA surveillance"/>
    <property type="evidence" value="ECO:0007669"/>
    <property type="project" value="InterPro"/>
</dbReference>
<evidence type="ECO:0000256" key="3">
    <source>
        <dbReference type="ARBA" id="ARBA00009504"/>
    </source>
</evidence>
<dbReference type="Pfam" id="PF26356">
    <property type="entry name" value="Pelota_N"/>
    <property type="match status" value="1"/>
</dbReference>
<dbReference type="GO" id="GO:0032790">
    <property type="term" value="P:ribosome disassembly"/>
    <property type="evidence" value="ECO:0007669"/>
    <property type="project" value="TreeGrafter"/>
</dbReference>
<dbReference type="GO" id="GO:0070481">
    <property type="term" value="P:nuclear-transcribed mRNA catabolic process, non-stop decay"/>
    <property type="evidence" value="ECO:0007669"/>
    <property type="project" value="InterPro"/>
</dbReference>
<comment type="caution">
    <text evidence="12">The sequence shown here is derived from an EMBL/GenBank/DDBJ whole genome shotgun (WGS) entry which is preliminary data.</text>
</comment>
<dbReference type="PANTHER" id="PTHR10853">
    <property type="entry name" value="PELOTA"/>
    <property type="match status" value="1"/>
</dbReference>
<comment type="similarity">
    <text evidence="3 10">Belongs to the eukaryotic release factor 1 family. Pelota subfamily.</text>
</comment>
<reference evidence="12 13" key="1">
    <citation type="submission" date="2015-10" db="EMBL/GenBank/DDBJ databases">
        <title>Draft genomes sequences of Candida glabrata isolates 1A, 1B, 2A, 2B, 3A and 3B.</title>
        <authorList>
            <person name="Haavelsrud O.E."/>
            <person name="Gaustad P."/>
        </authorList>
    </citation>
    <scope>NUCLEOTIDE SEQUENCE [LARGE SCALE GENOMIC DNA]</scope>
    <source>
        <strain evidence="12">910700640</strain>
    </source>
</reference>
<dbReference type="GO" id="GO:0005737">
    <property type="term" value="C:cytoplasm"/>
    <property type="evidence" value="ECO:0007669"/>
    <property type="project" value="UniProtKB-SubCell"/>
</dbReference>